<gene>
    <name evidence="1" type="ORF">E2562_004853</name>
</gene>
<evidence type="ECO:0000313" key="2">
    <source>
        <dbReference type="Proteomes" id="UP000479710"/>
    </source>
</evidence>
<dbReference type="AlphaFoldDB" id="A0A6G1DER2"/>
<proteinExistence type="predicted"/>
<evidence type="ECO:0000313" key="1">
    <source>
        <dbReference type="EMBL" id="KAF0910901.1"/>
    </source>
</evidence>
<name>A0A6G1DER2_9ORYZ</name>
<sequence length="94" mass="10796">MKARQCSASASLRGRPRAVDRFLHKRVRPRKARQAGGSAPCSVTRPCRARTATPLRERLCRQPRELEQRPPLMSTWLAGCRLAFRRTVTVQYYS</sequence>
<accession>A0A6G1DER2</accession>
<protein>
    <submittedName>
        <fullName evidence="1">Uncharacterized protein</fullName>
    </submittedName>
</protein>
<dbReference type="EMBL" id="SPHZ02000006">
    <property type="protein sequence ID" value="KAF0910901.1"/>
    <property type="molecule type" value="Genomic_DNA"/>
</dbReference>
<reference evidence="1 2" key="1">
    <citation type="submission" date="2019-11" db="EMBL/GenBank/DDBJ databases">
        <title>Whole genome sequence of Oryza granulata.</title>
        <authorList>
            <person name="Li W."/>
        </authorList>
    </citation>
    <scope>NUCLEOTIDE SEQUENCE [LARGE SCALE GENOMIC DNA]</scope>
    <source>
        <strain evidence="2">cv. Menghai</strain>
        <tissue evidence="1">Leaf</tissue>
    </source>
</reference>
<comment type="caution">
    <text evidence="1">The sequence shown here is derived from an EMBL/GenBank/DDBJ whole genome shotgun (WGS) entry which is preliminary data.</text>
</comment>
<dbReference type="Proteomes" id="UP000479710">
    <property type="component" value="Unassembled WGS sequence"/>
</dbReference>
<keyword evidence="2" id="KW-1185">Reference proteome</keyword>
<organism evidence="1 2">
    <name type="scientific">Oryza meyeriana var. granulata</name>
    <dbReference type="NCBI Taxonomy" id="110450"/>
    <lineage>
        <taxon>Eukaryota</taxon>
        <taxon>Viridiplantae</taxon>
        <taxon>Streptophyta</taxon>
        <taxon>Embryophyta</taxon>
        <taxon>Tracheophyta</taxon>
        <taxon>Spermatophyta</taxon>
        <taxon>Magnoliopsida</taxon>
        <taxon>Liliopsida</taxon>
        <taxon>Poales</taxon>
        <taxon>Poaceae</taxon>
        <taxon>BOP clade</taxon>
        <taxon>Oryzoideae</taxon>
        <taxon>Oryzeae</taxon>
        <taxon>Oryzinae</taxon>
        <taxon>Oryza</taxon>
        <taxon>Oryza meyeriana</taxon>
    </lineage>
</organism>